<dbReference type="AlphaFoldDB" id="A0A9Q3JCV1"/>
<accession>A0A9Q3JCV1</accession>
<reference evidence="1" key="1">
    <citation type="submission" date="2021-03" db="EMBL/GenBank/DDBJ databases">
        <title>Draft genome sequence of rust myrtle Austropuccinia psidii MF-1, a brazilian biotype.</title>
        <authorList>
            <person name="Quecine M.C."/>
            <person name="Pachon D.M.R."/>
            <person name="Bonatelli M.L."/>
            <person name="Correr F.H."/>
            <person name="Franceschini L.M."/>
            <person name="Leite T.F."/>
            <person name="Margarido G.R.A."/>
            <person name="Almeida C.A."/>
            <person name="Ferrarezi J.A."/>
            <person name="Labate C.A."/>
        </authorList>
    </citation>
    <scope>NUCLEOTIDE SEQUENCE</scope>
    <source>
        <strain evidence="1">MF-1</strain>
    </source>
</reference>
<comment type="caution">
    <text evidence="1">The sequence shown here is derived from an EMBL/GenBank/DDBJ whole genome shotgun (WGS) entry which is preliminary data.</text>
</comment>
<organism evidence="1 2">
    <name type="scientific">Austropuccinia psidii MF-1</name>
    <dbReference type="NCBI Taxonomy" id="1389203"/>
    <lineage>
        <taxon>Eukaryota</taxon>
        <taxon>Fungi</taxon>
        <taxon>Dikarya</taxon>
        <taxon>Basidiomycota</taxon>
        <taxon>Pucciniomycotina</taxon>
        <taxon>Pucciniomycetes</taxon>
        <taxon>Pucciniales</taxon>
        <taxon>Sphaerophragmiaceae</taxon>
        <taxon>Austropuccinia</taxon>
    </lineage>
</organism>
<protein>
    <submittedName>
        <fullName evidence="1">Uncharacterized protein</fullName>
    </submittedName>
</protein>
<proteinExistence type="predicted"/>
<dbReference type="Proteomes" id="UP000765509">
    <property type="component" value="Unassembled WGS sequence"/>
</dbReference>
<evidence type="ECO:0000313" key="2">
    <source>
        <dbReference type="Proteomes" id="UP000765509"/>
    </source>
</evidence>
<keyword evidence="2" id="KW-1185">Reference proteome</keyword>
<dbReference type="EMBL" id="AVOT02070047">
    <property type="protein sequence ID" value="MBW0560790.1"/>
    <property type="molecule type" value="Genomic_DNA"/>
</dbReference>
<gene>
    <name evidence="1" type="ORF">O181_100505</name>
</gene>
<evidence type="ECO:0000313" key="1">
    <source>
        <dbReference type="EMBL" id="MBW0560790.1"/>
    </source>
</evidence>
<name>A0A9Q3JCV1_9BASI</name>
<sequence length="115" mass="12473">MNCGTELAQLGQGHTGYLSITCMDQLNCPRDAEVLAALTTDCNHLINGPLSNSEFNCPPNSCMARWLGSLNSLLIAAMDCQTDELKSPPSKWALDFGTLILESWNLVLKTSPLNC</sequence>